<proteinExistence type="predicted"/>
<accession>A0A1U7CQV5</accession>
<evidence type="ECO:0000313" key="2">
    <source>
        <dbReference type="EMBL" id="APW61288.1"/>
    </source>
</evidence>
<dbReference type="InterPro" id="IPR045584">
    <property type="entry name" value="Pilin-like"/>
</dbReference>
<dbReference type="Pfam" id="PF07596">
    <property type="entry name" value="SBP_bac_10"/>
    <property type="match status" value="1"/>
</dbReference>
<dbReference type="KEGG" id="pbor:BSF38_02800"/>
<dbReference type="OrthoDB" id="217153at2"/>
<evidence type="ECO:0000313" key="3">
    <source>
        <dbReference type="Proteomes" id="UP000186309"/>
    </source>
</evidence>
<dbReference type="SUPFAM" id="SSF54523">
    <property type="entry name" value="Pili subunits"/>
    <property type="match status" value="1"/>
</dbReference>
<organism evidence="2 3">
    <name type="scientific">Paludisphaera borealis</name>
    <dbReference type="NCBI Taxonomy" id="1387353"/>
    <lineage>
        <taxon>Bacteria</taxon>
        <taxon>Pseudomonadati</taxon>
        <taxon>Planctomycetota</taxon>
        <taxon>Planctomycetia</taxon>
        <taxon>Isosphaerales</taxon>
        <taxon>Isosphaeraceae</taxon>
        <taxon>Paludisphaera</taxon>
    </lineage>
</organism>
<dbReference type="PANTHER" id="PTHR30093">
    <property type="entry name" value="GENERAL SECRETION PATHWAY PROTEIN G"/>
    <property type="match status" value="1"/>
</dbReference>
<dbReference type="PROSITE" id="PS00409">
    <property type="entry name" value="PROKAR_NTER_METHYL"/>
    <property type="match status" value="1"/>
</dbReference>
<dbReference type="Proteomes" id="UP000186309">
    <property type="component" value="Chromosome"/>
</dbReference>
<dbReference type="STRING" id="1387353.BSF38_02800"/>
<reference evidence="3" key="1">
    <citation type="submission" date="2016-12" db="EMBL/GenBank/DDBJ databases">
        <title>Comparative genomics of four Isosphaeraceae planctomycetes: a common pool of plasmids and glycoside hydrolase genes.</title>
        <authorList>
            <person name="Ivanova A."/>
        </authorList>
    </citation>
    <scope>NUCLEOTIDE SEQUENCE [LARGE SCALE GENOMIC DNA]</scope>
    <source>
        <strain evidence="3">PX4</strain>
    </source>
</reference>
<dbReference type="NCBIfam" id="TIGR02532">
    <property type="entry name" value="IV_pilin_GFxxxE"/>
    <property type="match status" value="1"/>
</dbReference>
<dbReference type="InterPro" id="IPR027558">
    <property type="entry name" value="Pre_pil_HX9DG_C"/>
</dbReference>
<dbReference type="InterPro" id="IPR012902">
    <property type="entry name" value="N_methyl_site"/>
</dbReference>
<dbReference type="RefSeq" id="WP_076346530.1">
    <property type="nucleotide sequence ID" value="NZ_CP019082.1"/>
</dbReference>
<dbReference type="EMBL" id="CP019082">
    <property type="protein sequence ID" value="APW61288.1"/>
    <property type="molecule type" value="Genomic_DNA"/>
</dbReference>
<evidence type="ECO:0000259" key="1">
    <source>
        <dbReference type="Pfam" id="PF07596"/>
    </source>
</evidence>
<dbReference type="AlphaFoldDB" id="A0A1U7CQV5"/>
<keyword evidence="3" id="KW-1185">Reference proteome</keyword>
<dbReference type="NCBIfam" id="TIGR04294">
    <property type="entry name" value="pre_pil_HX9DG"/>
    <property type="match status" value="1"/>
</dbReference>
<dbReference type="Gene3D" id="3.30.700.10">
    <property type="entry name" value="Glycoprotein, Type 4 Pilin"/>
    <property type="match status" value="1"/>
</dbReference>
<name>A0A1U7CQV5_9BACT</name>
<gene>
    <name evidence="2" type="ORF">BSF38_02800</name>
</gene>
<dbReference type="InterPro" id="IPR011453">
    <property type="entry name" value="DUF1559"/>
</dbReference>
<sequence>MKSDRAVRGFTLIELLVVIAIIAVLIALLLPAVQSAREAARRAQCSNNLKQIGLGLHNYVSAHNAFPPGRINSHIAGRGNTWGAYAQMLPQLELTTVFNAFNFNLSPDIDLANTTGAAIFIASFLCPSDPSPPQYAQANFGMHNYLLNVGNVYPVTTSPLDGSGQPLGITPNGVFYENTAVKISNLTDGLSNTAAISESLRSTPGIAFAADPLNGFVITGDNKTNGAPITNDADYQSLCVAPAASLVFQVTRGSKWHYGAPGHSMYNHRRVPNDARVDCRGGLPHSDKSDPFWSQLSLNITSRSKHPGGVQTLFADGHVQFIKNSISLPTWQALGSANGGEVVSSDSY</sequence>
<feature type="domain" description="DUF1559" evidence="1">
    <location>
        <begin position="34"/>
        <end position="326"/>
    </location>
</feature>
<protein>
    <recommendedName>
        <fullName evidence="1">DUF1559 domain-containing protein</fullName>
    </recommendedName>
</protein>
<dbReference type="PANTHER" id="PTHR30093:SF2">
    <property type="entry name" value="TYPE II SECRETION SYSTEM PROTEIN H"/>
    <property type="match status" value="1"/>
</dbReference>
<dbReference type="Pfam" id="PF07963">
    <property type="entry name" value="N_methyl"/>
    <property type="match status" value="1"/>
</dbReference>